<proteinExistence type="predicted"/>
<feature type="region of interest" description="Disordered" evidence="1">
    <location>
        <begin position="65"/>
        <end position="119"/>
    </location>
</feature>
<dbReference type="EMBL" id="ML119053">
    <property type="protein sequence ID" value="ROT39660.1"/>
    <property type="molecule type" value="Genomic_DNA"/>
</dbReference>
<gene>
    <name evidence="2" type="ORF">SODALDRAFT_135052</name>
</gene>
<dbReference type="GeneID" id="39575219"/>
<feature type="compositionally biased region" description="Basic and acidic residues" evidence="1">
    <location>
        <begin position="65"/>
        <end position="89"/>
    </location>
</feature>
<protein>
    <submittedName>
        <fullName evidence="2">Uncharacterized protein</fullName>
    </submittedName>
</protein>
<feature type="compositionally biased region" description="Basic residues" evidence="1">
    <location>
        <begin position="99"/>
        <end position="115"/>
    </location>
</feature>
<sequence length="221" mass="25550">MPYYTTLIIDLQFHPYVDSDVAMSHSPHYKSSQPPFTSSDRTHRERRTFVRLFPLASRLCKRDGPETCRHDTTRHPRLHRTDITSDTFRDTVSASQVKFSKKKRKKERKKERGRYHIPSDRDTAPAVVEKTPQTAWCCHTRFPGPKGRRITAHFCRSALLVAHALKARRRGGLSVVVLGNEGRRRRAVRCLGVPNSMMWLPAGGHIKSSHFAYCMSKEERR</sequence>
<reference evidence="2 3" key="1">
    <citation type="journal article" date="2018" name="Mol. Ecol.">
        <title>The obligate alkalophilic soda-lake fungus Sodiomyces alkalinus has shifted to a protein diet.</title>
        <authorList>
            <person name="Grum-Grzhimaylo A.A."/>
            <person name="Falkoski D.L."/>
            <person name="van den Heuvel J."/>
            <person name="Valero-Jimenez C.A."/>
            <person name="Min B."/>
            <person name="Choi I.G."/>
            <person name="Lipzen A."/>
            <person name="Daum C.G."/>
            <person name="Aanen D.K."/>
            <person name="Tsang A."/>
            <person name="Henrissat B."/>
            <person name="Bilanenko E.N."/>
            <person name="de Vries R.P."/>
            <person name="van Kan J.A.L."/>
            <person name="Grigoriev I.V."/>
            <person name="Debets A.J.M."/>
        </authorList>
    </citation>
    <scope>NUCLEOTIDE SEQUENCE [LARGE SCALE GENOMIC DNA]</scope>
    <source>
        <strain evidence="2 3">F11</strain>
    </source>
</reference>
<evidence type="ECO:0000313" key="2">
    <source>
        <dbReference type="EMBL" id="ROT39660.1"/>
    </source>
</evidence>
<dbReference type="RefSeq" id="XP_028467466.1">
    <property type="nucleotide sequence ID" value="XM_028606741.1"/>
</dbReference>
<evidence type="ECO:0000313" key="3">
    <source>
        <dbReference type="Proteomes" id="UP000272025"/>
    </source>
</evidence>
<accession>A0A3N2PYR4</accession>
<keyword evidence="3" id="KW-1185">Reference proteome</keyword>
<organism evidence="2 3">
    <name type="scientific">Sodiomyces alkalinus (strain CBS 110278 / VKM F-3762 / F11)</name>
    <name type="common">Alkaliphilic filamentous fungus</name>
    <dbReference type="NCBI Taxonomy" id="1314773"/>
    <lineage>
        <taxon>Eukaryota</taxon>
        <taxon>Fungi</taxon>
        <taxon>Dikarya</taxon>
        <taxon>Ascomycota</taxon>
        <taxon>Pezizomycotina</taxon>
        <taxon>Sordariomycetes</taxon>
        <taxon>Hypocreomycetidae</taxon>
        <taxon>Glomerellales</taxon>
        <taxon>Plectosphaerellaceae</taxon>
        <taxon>Sodiomyces</taxon>
    </lineage>
</organism>
<feature type="compositionally biased region" description="Polar residues" evidence="1">
    <location>
        <begin position="29"/>
        <end position="39"/>
    </location>
</feature>
<dbReference type="Proteomes" id="UP000272025">
    <property type="component" value="Unassembled WGS sequence"/>
</dbReference>
<dbReference type="AlphaFoldDB" id="A0A3N2PYR4"/>
<evidence type="ECO:0000256" key="1">
    <source>
        <dbReference type="SAM" id="MobiDB-lite"/>
    </source>
</evidence>
<name>A0A3N2PYR4_SODAK</name>
<feature type="region of interest" description="Disordered" evidence="1">
    <location>
        <begin position="23"/>
        <end position="43"/>
    </location>
</feature>